<dbReference type="OrthoDB" id="191189at2"/>
<accession>A0A3A9XYS1</accession>
<proteinExistence type="predicted"/>
<sequence>MSRRFPFRFDPAFRPLLALVGVRPGTAWAEVDDRQLVVRFGPWRLATARENVTGVERGGPYRWWRAIGVHLSLADGGVTFGSSAAAGLCVRFRTPVPALAPGRWLRHRAMTITVADPDDLARVLGGPGG</sequence>
<dbReference type="EMBL" id="RAZT01000009">
    <property type="protein sequence ID" value="RKN30630.1"/>
    <property type="molecule type" value="Genomic_DNA"/>
</dbReference>
<name>A0A3A9XYS1_9ACTN</name>
<dbReference type="Proteomes" id="UP000271548">
    <property type="component" value="Unassembled WGS sequence"/>
</dbReference>
<evidence type="ECO:0000313" key="2">
    <source>
        <dbReference type="EMBL" id="RKN30630.1"/>
    </source>
</evidence>
<gene>
    <name evidence="2" type="ORF">D7044_19755</name>
    <name evidence="1" type="ORF">D7147_25770</name>
</gene>
<dbReference type="Proteomes" id="UP000275865">
    <property type="component" value="Unassembled WGS sequence"/>
</dbReference>
<comment type="caution">
    <text evidence="2">The sequence shown here is derived from an EMBL/GenBank/DDBJ whole genome shotgun (WGS) entry which is preliminary data.</text>
</comment>
<organism evidence="2 4">
    <name type="scientific">Micromonospora musae</name>
    <dbReference type="NCBI Taxonomy" id="1894970"/>
    <lineage>
        <taxon>Bacteria</taxon>
        <taxon>Bacillati</taxon>
        <taxon>Actinomycetota</taxon>
        <taxon>Actinomycetes</taxon>
        <taxon>Micromonosporales</taxon>
        <taxon>Micromonosporaceae</taxon>
        <taxon>Micromonospora</taxon>
    </lineage>
</organism>
<evidence type="ECO:0000313" key="3">
    <source>
        <dbReference type="Proteomes" id="UP000271548"/>
    </source>
</evidence>
<dbReference type="AlphaFoldDB" id="A0A3A9XYS1"/>
<evidence type="ECO:0000313" key="1">
    <source>
        <dbReference type="EMBL" id="RKN15265.1"/>
    </source>
</evidence>
<protein>
    <submittedName>
        <fullName evidence="2">Uncharacterized protein</fullName>
    </submittedName>
</protein>
<keyword evidence="3" id="KW-1185">Reference proteome</keyword>
<dbReference type="EMBL" id="RAZS01000011">
    <property type="protein sequence ID" value="RKN15265.1"/>
    <property type="molecule type" value="Genomic_DNA"/>
</dbReference>
<reference evidence="3 4" key="1">
    <citation type="submission" date="2018-09" db="EMBL/GenBank/DDBJ databases">
        <title>Micromonospora sp. nov. MS1-9, isolated from a root of Musa sp.</title>
        <authorList>
            <person name="Kuncharoen N."/>
            <person name="Kudo T."/>
            <person name="Ohkuma M."/>
            <person name="Yuki M."/>
            <person name="Tanasupawat S."/>
        </authorList>
    </citation>
    <scope>NUCLEOTIDE SEQUENCE [LARGE SCALE GENOMIC DNA]</scope>
    <source>
        <strain evidence="2 4">MS1-9</strain>
        <strain evidence="1 3">NGC1-4</strain>
    </source>
</reference>
<evidence type="ECO:0000313" key="4">
    <source>
        <dbReference type="Proteomes" id="UP000275865"/>
    </source>
</evidence>